<evidence type="ECO:0000256" key="1">
    <source>
        <dbReference type="SAM" id="Phobius"/>
    </source>
</evidence>
<reference evidence="2" key="2">
    <citation type="journal article" date="2021" name="PeerJ">
        <title>Extensive microbial diversity within the chicken gut microbiome revealed by metagenomics and culture.</title>
        <authorList>
            <person name="Gilroy R."/>
            <person name="Ravi A."/>
            <person name="Getino M."/>
            <person name="Pursley I."/>
            <person name="Horton D.L."/>
            <person name="Alikhan N.F."/>
            <person name="Baker D."/>
            <person name="Gharbi K."/>
            <person name="Hall N."/>
            <person name="Watson M."/>
            <person name="Adriaenssens E.M."/>
            <person name="Foster-Nyarko E."/>
            <person name="Jarju S."/>
            <person name="Secka A."/>
            <person name="Antonio M."/>
            <person name="Oren A."/>
            <person name="Chaudhuri R.R."/>
            <person name="La Ragione R."/>
            <person name="Hildebrand F."/>
            <person name="Pallen M.J."/>
        </authorList>
    </citation>
    <scope>NUCLEOTIDE SEQUENCE</scope>
    <source>
        <strain evidence="2">USAMLcec3-3695</strain>
    </source>
</reference>
<feature type="transmembrane region" description="Helical" evidence="1">
    <location>
        <begin position="85"/>
        <end position="107"/>
    </location>
</feature>
<name>A0A9D1MA49_9FIRM</name>
<accession>A0A9D1MA49</accession>
<organism evidence="2 3">
    <name type="scientific">Candidatus Ornithomonoglobus merdipullorum</name>
    <dbReference type="NCBI Taxonomy" id="2840895"/>
    <lineage>
        <taxon>Bacteria</taxon>
        <taxon>Bacillati</taxon>
        <taxon>Bacillota</taxon>
        <taxon>Clostridia</taxon>
        <taxon>Candidatus Ornithomonoglobus</taxon>
    </lineage>
</organism>
<keyword evidence="1" id="KW-0472">Membrane</keyword>
<feature type="transmembrane region" description="Helical" evidence="1">
    <location>
        <begin position="21"/>
        <end position="39"/>
    </location>
</feature>
<comment type="caution">
    <text evidence="2">The sequence shown here is derived from an EMBL/GenBank/DDBJ whole genome shotgun (WGS) entry which is preliminary data.</text>
</comment>
<protein>
    <submittedName>
        <fullName evidence="2">Uncharacterized protein</fullName>
    </submittedName>
</protein>
<feature type="transmembrane region" description="Helical" evidence="1">
    <location>
        <begin position="119"/>
        <end position="138"/>
    </location>
</feature>
<reference evidence="2" key="1">
    <citation type="submission" date="2020-10" db="EMBL/GenBank/DDBJ databases">
        <authorList>
            <person name="Gilroy R."/>
        </authorList>
    </citation>
    <scope>NUCLEOTIDE SEQUENCE</scope>
    <source>
        <strain evidence="2">USAMLcec3-3695</strain>
    </source>
</reference>
<sequence>MRNSVEITRKYQIGNMIVQHLFAAFVSIVFELVACWYFLDKPVARYIVAAVFTVVYAGMLYSRAHKLASFDKKSYTPLQPELKWGFIWGLCISATMAFAIIVFRLNWMLFSDGTSMNNVFSSFINILFYIWTAPYFGFISDTGGVIPVFAMILMVLVPIAASALGYVAGVNDFDILAKLDSMTVEKDTDDEE</sequence>
<keyword evidence="1" id="KW-1133">Transmembrane helix</keyword>
<proteinExistence type="predicted"/>
<keyword evidence="1" id="KW-0812">Transmembrane</keyword>
<feature type="transmembrane region" description="Helical" evidence="1">
    <location>
        <begin position="145"/>
        <end position="168"/>
    </location>
</feature>
<evidence type="ECO:0000313" key="3">
    <source>
        <dbReference type="Proteomes" id="UP000824109"/>
    </source>
</evidence>
<gene>
    <name evidence="2" type="ORF">IAA61_00525</name>
</gene>
<dbReference type="EMBL" id="DVNB01000005">
    <property type="protein sequence ID" value="HIU56277.1"/>
    <property type="molecule type" value="Genomic_DNA"/>
</dbReference>
<evidence type="ECO:0000313" key="2">
    <source>
        <dbReference type="EMBL" id="HIU56277.1"/>
    </source>
</evidence>
<dbReference type="Proteomes" id="UP000824109">
    <property type="component" value="Unassembled WGS sequence"/>
</dbReference>
<dbReference type="AlphaFoldDB" id="A0A9D1MA49"/>
<feature type="transmembrane region" description="Helical" evidence="1">
    <location>
        <begin position="45"/>
        <end position="64"/>
    </location>
</feature>